<evidence type="ECO:0000313" key="1">
    <source>
        <dbReference type="EMBL" id="CAI2199459.1"/>
    </source>
</evidence>
<dbReference type="EMBL" id="CAMKVN010021414">
    <property type="protein sequence ID" value="CAI2199459.1"/>
    <property type="molecule type" value="Genomic_DNA"/>
</dbReference>
<keyword evidence="2" id="KW-1185">Reference proteome</keyword>
<feature type="non-terminal residue" evidence="1">
    <location>
        <position position="40"/>
    </location>
</feature>
<sequence length="40" mass="4426">IAITNIATPVHVEALAQMLYQIPELESVRPNNLPTAIRDI</sequence>
<feature type="non-terminal residue" evidence="1">
    <location>
        <position position="1"/>
    </location>
</feature>
<dbReference type="Proteomes" id="UP001153678">
    <property type="component" value="Unassembled WGS sequence"/>
</dbReference>
<proteinExistence type="predicted"/>
<gene>
    <name evidence="1" type="ORF">FWILDA_LOCUS19084</name>
</gene>
<name>A0A9W4X0P9_9GLOM</name>
<evidence type="ECO:0000313" key="2">
    <source>
        <dbReference type="Proteomes" id="UP001153678"/>
    </source>
</evidence>
<organism evidence="1 2">
    <name type="scientific">Funneliformis geosporum</name>
    <dbReference type="NCBI Taxonomy" id="1117311"/>
    <lineage>
        <taxon>Eukaryota</taxon>
        <taxon>Fungi</taxon>
        <taxon>Fungi incertae sedis</taxon>
        <taxon>Mucoromycota</taxon>
        <taxon>Glomeromycotina</taxon>
        <taxon>Glomeromycetes</taxon>
        <taxon>Glomerales</taxon>
        <taxon>Glomeraceae</taxon>
        <taxon>Funneliformis</taxon>
    </lineage>
</organism>
<comment type="caution">
    <text evidence="1">The sequence shown here is derived from an EMBL/GenBank/DDBJ whole genome shotgun (WGS) entry which is preliminary data.</text>
</comment>
<dbReference type="AlphaFoldDB" id="A0A9W4X0P9"/>
<protein>
    <submittedName>
        <fullName evidence="1">2011_t:CDS:1</fullName>
    </submittedName>
</protein>
<accession>A0A9W4X0P9</accession>
<reference evidence="1" key="1">
    <citation type="submission" date="2022-08" db="EMBL/GenBank/DDBJ databases">
        <authorList>
            <person name="Kallberg Y."/>
            <person name="Tangrot J."/>
            <person name="Rosling A."/>
        </authorList>
    </citation>
    <scope>NUCLEOTIDE SEQUENCE</scope>
    <source>
        <strain evidence="1">Wild A</strain>
    </source>
</reference>